<name>F0J7E5_ACIMA</name>
<proteinExistence type="predicted"/>
<organism evidence="10 11">
    <name type="scientific">Acidiphilium multivorum (strain DSM 11245 / JCM 8867 / NBRC 100883 / AIU 301)</name>
    <dbReference type="NCBI Taxonomy" id="926570"/>
    <lineage>
        <taxon>Bacteria</taxon>
        <taxon>Pseudomonadati</taxon>
        <taxon>Pseudomonadota</taxon>
        <taxon>Alphaproteobacteria</taxon>
        <taxon>Acetobacterales</taxon>
        <taxon>Acidocellaceae</taxon>
        <taxon>Acidiphilium</taxon>
    </lineage>
</organism>
<dbReference type="EC" id="2.7.13.3" evidence="3"/>
<keyword evidence="8 10" id="KW-0418">Kinase</keyword>
<dbReference type="AlphaFoldDB" id="F0J7E5"/>
<keyword evidence="9" id="KW-0067">ATP-binding</keyword>
<gene>
    <name evidence="10" type="ordered locus">ACMV_P1_02160</name>
</gene>
<evidence type="ECO:0000256" key="3">
    <source>
        <dbReference type="ARBA" id="ARBA00012438"/>
    </source>
</evidence>
<dbReference type="SUPFAM" id="SSF55874">
    <property type="entry name" value="ATPase domain of HSP90 chaperone/DNA topoisomerase II/histidine kinase"/>
    <property type="match status" value="1"/>
</dbReference>
<dbReference type="InterPro" id="IPR036890">
    <property type="entry name" value="HATPase_C_sf"/>
</dbReference>
<dbReference type="SMART" id="SM00387">
    <property type="entry name" value="HATPase_c"/>
    <property type="match status" value="1"/>
</dbReference>
<keyword evidence="4" id="KW-1003">Cell membrane</keyword>
<dbReference type="PANTHER" id="PTHR44936:SF10">
    <property type="entry name" value="SENSOR PROTEIN RSTB"/>
    <property type="match status" value="1"/>
</dbReference>
<dbReference type="KEGG" id="amv:ACMV_P1_02160"/>
<dbReference type="SMART" id="SM00388">
    <property type="entry name" value="HisKA"/>
    <property type="match status" value="1"/>
</dbReference>
<evidence type="ECO:0000256" key="6">
    <source>
        <dbReference type="ARBA" id="ARBA00022679"/>
    </source>
</evidence>
<evidence type="ECO:0000256" key="1">
    <source>
        <dbReference type="ARBA" id="ARBA00000085"/>
    </source>
</evidence>
<dbReference type="InterPro" id="IPR036097">
    <property type="entry name" value="HisK_dim/P_sf"/>
</dbReference>
<dbReference type="EMBL" id="AP012036">
    <property type="protein sequence ID" value="BAJ83012.1"/>
    <property type="molecule type" value="Genomic_DNA"/>
</dbReference>
<evidence type="ECO:0000313" key="10">
    <source>
        <dbReference type="EMBL" id="BAJ83012.1"/>
    </source>
</evidence>
<geneLocation type="plasmid" evidence="10 11">
    <name>pACMV1</name>
</geneLocation>
<dbReference type="RefSeq" id="WP_013635026.1">
    <property type="nucleotide sequence ID" value="NC_015178.1"/>
</dbReference>
<comment type="subcellular location">
    <subcellularLocation>
        <location evidence="2">Cell membrane</location>
        <topology evidence="2">Multi-pass membrane protein</topology>
    </subcellularLocation>
</comment>
<dbReference type="Gene3D" id="1.10.287.130">
    <property type="match status" value="1"/>
</dbReference>
<evidence type="ECO:0000256" key="4">
    <source>
        <dbReference type="ARBA" id="ARBA00022475"/>
    </source>
</evidence>
<keyword evidence="10" id="KW-0614">Plasmid</keyword>
<keyword evidence="5" id="KW-0597">Phosphoprotein</keyword>
<evidence type="ECO:0000313" key="11">
    <source>
        <dbReference type="Proteomes" id="UP000007100"/>
    </source>
</evidence>
<reference evidence="10 11" key="1">
    <citation type="submission" date="2010-12" db="EMBL/GenBank/DDBJ databases">
        <title>Whole genome sequence of Acidiphilium multivorum AIU301.</title>
        <authorList>
            <person name="Narita-Yamada S."/>
            <person name="Nakamura S."/>
            <person name="Ito N."/>
            <person name="Takarada H."/>
            <person name="Katano Y."/>
            <person name="Nakazawa H."/>
            <person name="Hosoyama A."/>
            <person name="Yamada R."/>
            <person name="Fujita N."/>
        </authorList>
    </citation>
    <scope>NUCLEOTIDE SEQUENCE [LARGE SCALE GENOMIC DNA]</scope>
    <source>
        <strain evidence="11">DSM 11245 / JCM 8867 / AIU301</strain>
        <plasmid evidence="10 11">pACMV1</plasmid>
    </source>
</reference>
<dbReference type="OrthoDB" id="9795133at2"/>
<dbReference type="Proteomes" id="UP000007100">
    <property type="component" value="Plasmid pACMV1"/>
</dbReference>
<dbReference type="GO" id="GO:0000155">
    <property type="term" value="F:phosphorelay sensor kinase activity"/>
    <property type="evidence" value="ECO:0007669"/>
    <property type="project" value="InterPro"/>
</dbReference>
<protein>
    <recommendedName>
        <fullName evidence="3">histidine kinase</fullName>
        <ecNumber evidence="3">2.7.13.3</ecNumber>
    </recommendedName>
</protein>
<dbReference type="SUPFAM" id="SSF47384">
    <property type="entry name" value="Homodimeric domain of signal transducing histidine kinase"/>
    <property type="match status" value="1"/>
</dbReference>
<dbReference type="PRINTS" id="PR00344">
    <property type="entry name" value="BCTRLSENSOR"/>
</dbReference>
<comment type="catalytic activity">
    <reaction evidence="1">
        <text>ATP + protein L-histidine = ADP + protein N-phospho-L-histidine.</text>
        <dbReference type="EC" id="2.7.13.3"/>
    </reaction>
</comment>
<sequence>MRSLRARLALLWSISLIAAIIAGGLIIGLFHQSATASLARDRQVAARACDSIARAYGFYSAGLGSAPQDEAFRKGLRGVAAFGLWPFPDVAGGIVSGSTALASIGVDTPHDAGISTATAAALDADHLVLRQRGGFGDRAVIAACPLGSPAEDLAGFTIVRLDLLRTPFSKLAAGGLAVLLLFLMVSAWFLTRLVLGFSRRLAAVEAGLATDPEAKLPLTGEPDFDRLIAALNGATARLGRARARIAEQEKLASLGRMAAGLAHEIRNPLGAIRLRAESGLAGDAARRGAALDRILAESARLEKLTGKLLGFAAAPAPQTEEASLAHLFGEARAPLEEYAAAKGVTIETNDRGLSWTLDPALTLRALDNLLRNAIDACGEDDTVRLTAARDADGLTILIEDTGPGIAPGIAAHLFEPFVTGRPEGNGLGLAIAREMIRAQGGTLVHDPSEHGARFRIRFRGVS</sequence>
<dbReference type="CDD" id="cd00075">
    <property type="entry name" value="HATPase"/>
    <property type="match status" value="1"/>
</dbReference>
<keyword evidence="11" id="KW-1185">Reference proteome</keyword>
<evidence type="ECO:0000256" key="9">
    <source>
        <dbReference type="ARBA" id="ARBA00022840"/>
    </source>
</evidence>
<dbReference type="GO" id="GO:0005886">
    <property type="term" value="C:plasma membrane"/>
    <property type="evidence" value="ECO:0007669"/>
    <property type="project" value="UniProtKB-SubCell"/>
</dbReference>
<dbReference type="Pfam" id="PF00512">
    <property type="entry name" value="HisKA"/>
    <property type="match status" value="1"/>
</dbReference>
<dbReference type="PANTHER" id="PTHR44936">
    <property type="entry name" value="SENSOR PROTEIN CREC"/>
    <property type="match status" value="1"/>
</dbReference>
<dbReference type="InterPro" id="IPR003661">
    <property type="entry name" value="HisK_dim/P_dom"/>
</dbReference>
<dbReference type="PROSITE" id="PS50109">
    <property type="entry name" value="HIS_KIN"/>
    <property type="match status" value="1"/>
</dbReference>
<evidence type="ECO:0000256" key="8">
    <source>
        <dbReference type="ARBA" id="ARBA00022777"/>
    </source>
</evidence>
<dbReference type="InterPro" id="IPR005467">
    <property type="entry name" value="His_kinase_dom"/>
</dbReference>
<dbReference type="InterPro" id="IPR003594">
    <property type="entry name" value="HATPase_dom"/>
</dbReference>
<dbReference type="HOGENOM" id="CLU_044199_0_0_5"/>
<keyword evidence="6 10" id="KW-0808">Transferase</keyword>
<keyword evidence="4" id="KW-0472">Membrane</keyword>
<accession>F0J7E5</accession>
<dbReference type="GO" id="GO:0005524">
    <property type="term" value="F:ATP binding"/>
    <property type="evidence" value="ECO:0007669"/>
    <property type="project" value="UniProtKB-KW"/>
</dbReference>
<dbReference type="Pfam" id="PF02518">
    <property type="entry name" value="HATPase_c"/>
    <property type="match status" value="1"/>
</dbReference>
<dbReference type="InterPro" id="IPR050980">
    <property type="entry name" value="2C_sensor_his_kinase"/>
</dbReference>
<evidence type="ECO:0000256" key="7">
    <source>
        <dbReference type="ARBA" id="ARBA00022741"/>
    </source>
</evidence>
<dbReference type="InterPro" id="IPR004358">
    <property type="entry name" value="Sig_transdc_His_kin-like_C"/>
</dbReference>
<dbReference type="Gene3D" id="3.30.565.10">
    <property type="entry name" value="Histidine kinase-like ATPase, C-terminal domain"/>
    <property type="match status" value="1"/>
</dbReference>
<dbReference type="CDD" id="cd00082">
    <property type="entry name" value="HisKA"/>
    <property type="match status" value="1"/>
</dbReference>
<keyword evidence="7" id="KW-0547">Nucleotide-binding</keyword>
<evidence type="ECO:0000256" key="2">
    <source>
        <dbReference type="ARBA" id="ARBA00004651"/>
    </source>
</evidence>
<evidence type="ECO:0000256" key="5">
    <source>
        <dbReference type="ARBA" id="ARBA00022553"/>
    </source>
</evidence>